<comment type="caution">
    <text evidence="2">The sequence shown here is derived from an EMBL/GenBank/DDBJ whole genome shotgun (WGS) entry which is preliminary data.</text>
</comment>
<accession>A0ABR2VT18</accession>
<dbReference type="EMBL" id="JASJQH010007860">
    <property type="protein sequence ID" value="KAK9700966.1"/>
    <property type="molecule type" value="Genomic_DNA"/>
</dbReference>
<proteinExistence type="predicted"/>
<keyword evidence="3" id="KW-1185">Reference proteome</keyword>
<reference evidence="2 3" key="1">
    <citation type="submission" date="2023-04" db="EMBL/GenBank/DDBJ databases">
        <title>Genome of Basidiobolus ranarum AG-B5.</title>
        <authorList>
            <person name="Stajich J.E."/>
            <person name="Carter-House D."/>
            <person name="Gryganskyi A."/>
        </authorList>
    </citation>
    <scope>NUCLEOTIDE SEQUENCE [LARGE SCALE GENOMIC DNA]</scope>
    <source>
        <strain evidence="2 3">AG-B5</strain>
    </source>
</reference>
<gene>
    <name evidence="2" type="ORF">K7432_011963</name>
</gene>
<name>A0ABR2VT18_9FUNG</name>
<evidence type="ECO:0008006" key="4">
    <source>
        <dbReference type="Google" id="ProtNLM"/>
    </source>
</evidence>
<organism evidence="2 3">
    <name type="scientific">Basidiobolus ranarum</name>
    <dbReference type="NCBI Taxonomy" id="34480"/>
    <lineage>
        <taxon>Eukaryota</taxon>
        <taxon>Fungi</taxon>
        <taxon>Fungi incertae sedis</taxon>
        <taxon>Zoopagomycota</taxon>
        <taxon>Entomophthoromycotina</taxon>
        <taxon>Basidiobolomycetes</taxon>
        <taxon>Basidiobolales</taxon>
        <taxon>Basidiobolaceae</taxon>
        <taxon>Basidiobolus</taxon>
    </lineage>
</organism>
<evidence type="ECO:0000313" key="2">
    <source>
        <dbReference type="EMBL" id="KAK9700966.1"/>
    </source>
</evidence>
<dbReference type="Proteomes" id="UP001479436">
    <property type="component" value="Unassembled WGS sequence"/>
</dbReference>
<keyword evidence="1" id="KW-0732">Signal</keyword>
<evidence type="ECO:0000313" key="3">
    <source>
        <dbReference type="Proteomes" id="UP001479436"/>
    </source>
</evidence>
<sequence length="102" mass="11211">MQLAIALLVSSTALILVIDATPVNYFTPGANALATTRYSDKSCEQHLGPCEQGSQTRQAPLFFATENSQTPVLKQVFTTITRKHDNLNAAEAKRKKNISIKY</sequence>
<feature type="chain" id="PRO_5046028294" description="Secreted protein" evidence="1">
    <location>
        <begin position="21"/>
        <end position="102"/>
    </location>
</feature>
<evidence type="ECO:0000256" key="1">
    <source>
        <dbReference type="SAM" id="SignalP"/>
    </source>
</evidence>
<feature type="signal peptide" evidence="1">
    <location>
        <begin position="1"/>
        <end position="20"/>
    </location>
</feature>
<protein>
    <recommendedName>
        <fullName evidence="4">Secreted protein</fullName>
    </recommendedName>
</protein>